<dbReference type="SUPFAM" id="SSF48264">
    <property type="entry name" value="Cytochrome P450"/>
    <property type="match status" value="1"/>
</dbReference>
<sequence length="509" mass="57801">MWQQSFAVAFGGLLAYQVLQVIYRLTLHPLAKFPGPRIAAATKWYEFFFDVCKGEGGQYAWEIQRMHEKYGPIIRINPDEIHIKDSSYFHTIYAPSPARRDKWAPAAAMAGNSKGSFGTVDHFAHRKRRAANSALFATKTVTSAQSQVYERVRNLGHALAKHYREGSVLRVHVEVLAFTTDLMTNWILGESLGCQTDVAVAEAWYATSQCLPRITPIVKQFPWIVTMALKLPPSLVKMVIPDLASLVSLRKSMYTAYQKHAQRKVRLESETGNDKTSQSFPTVFDVLDSSDLPRHEKDIHRQTQEAFVLVAAGTETAARTITACMFQLVSHPEIYARLRQELTDVMPHPNAKPSLKTLESLPYLTAVLKENLRNMQLITSRFPLQAHTDLDYGEWTIPRMVPVSMTLSDVLLDEDIFKDPKDFKPERWLESNKHLHNSYQNYFVPFGRGTRSCQGQRQVLISSNSYYEQNLIIIPVQCGLGNDRLRSGTRLFSWDPLPAERRDPDAGDA</sequence>
<reference evidence="9" key="1">
    <citation type="submission" date="2023-06" db="EMBL/GenBank/DDBJ databases">
        <title>Conoideocrella luteorostrata (Hypocreales: Clavicipitaceae), a potential biocontrol fungus for elongate hemlock scale in United States Christmas tree production areas.</title>
        <authorList>
            <person name="Barrett H."/>
            <person name="Lovett B."/>
            <person name="Macias A.M."/>
            <person name="Stajich J.E."/>
            <person name="Kasson M.T."/>
        </authorList>
    </citation>
    <scope>NUCLEOTIDE SEQUENCE</scope>
    <source>
        <strain evidence="9">ARSEF 14590</strain>
    </source>
</reference>
<dbReference type="PRINTS" id="PR00463">
    <property type="entry name" value="EP450I"/>
</dbReference>
<accession>A0AAJ0CAS7</accession>
<evidence type="ECO:0000256" key="3">
    <source>
        <dbReference type="ARBA" id="ARBA00022617"/>
    </source>
</evidence>
<dbReference type="PRINTS" id="PR00385">
    <property type="entry name" value="P450"/>
</dbReference>
<comment type="cofactor">
    <cofactor evidence="1 8">
        <name>heme</name>
        <dbReference type="ChEBI" id="CHEBI:30413"/>
    </cofactor>
</comment>
<dbReference type="EMBL" id="JASWJB010000654">
    <property type="protein sequence ID" value="KAK2589501.1"/>
    <property type="molecule type" value="Genomic_DNA"/>
</dbReference>
<keyword evidence="10" id="KW-1185">Reference proteome</keyword>
<evidence type="ECO:0000256" key="7">
    <source>
        <dbReference type="ARBA" id="ARBA00023033"/>
    </source>
</evidence>
<dbReference type="GO" id="GO:0005506">
    <property type="term" value="F:iron ion binding"/>
    <property type="evidence" value="ECO:0007669"/>
    <property type="project" value="InterPro"/>
</dbReference>
<name>A0AAJ0CAS7_9HYPO</name>
<dbReference type="Pfam" id="PF00067">
    <property type="entry name" value="p450"/>
    <property type="match status" value="1"/>
</dbReference>
<proteinExistence type="inferred from homology"/>
<evidence type="ECO:0000256" key="5">
    <source>
        <dbReference type="ARBA" id="ARBA00023002"/>
    </source>
</evidence>
<keyword evidence="3 8" id="KW-0349">Heme</keyword>
<keyword evidence="5" id="KW-0560">Oxidoreductase</keyword>
<dbReference type="GO" id="GO:0004497">
    <property type="term" value="F:monooxygenase activity"/>
    <property type="evidence" value="ECO:0007669"/>
    <property type="project" value="UniProtKB-KW"/>
</dbReference>
<feature type="binding site" description="axial binding residue" evidence="8">
    <location>
        <position position="453"/>
    </location>
    <ligand>
        <name>heme</name>
        <dbReference type="ChEBI" id="CHEBI:30413"/>
    </ligand>
    <ligandPart>
        <name>Fe</name>
        <dbReference type="ChEBI" id="CHEBI:18248"/>
    </ligandPart>
</feature>
<organism evidence="9 10">
    <name type="scientific">Conoideocrella luteorostrata</name>
    <dbReference type="NCBI Taxonomy" id="1105319"/>
    <lineage>
        <taxon>Eukaryota</taxon>
        <taxon>Fungi</taxon>
        <taxon>Dikarya</taxon>
        <taxon>Ascomycota</taxon>
        <taxon>Pezizomycotina</taxon>
        <taxon>Sordariomycetes</taxon>
        <taxon>Hypocreomycetidae</taxon>
        <taxon>Hypocreales</taxon>
        <taxon>Clavicipitaceae</taxon>
        <taxon>Conoideocrella</taxon>
    </lineage>
</organism>
<dbReference type="InterPro" id="IPR002401">
    <property type="entry name" value="Cyt_P450_E_grp-I"/>
</dbReference>
<dbReference type="InterPro" id="IPR050121">
    <property type="entry name" value="Cytochrome_P450_monoxygenase"/>
</dbReference>
<evidence type="ECO:0000313" key="9">
    <source>
        <dbReference type="EMBL" id="KAK2589501.1"/>
    </source>
</evidence>
<evidence type="ECO:0000313" key="10">
    <source>
        <dbReference type="Proteomes" id="UP001251528"/>
    </source>
</evidence>
<evidence type="ECO:0000256" key="4">
    <source>
        <dbReference type="ARBA" id="ARBA00022723"/>
    </source>
</evidence>
<dbReference type="PANTHER" id="PTHR24305:SF157">
    <property type="entry name" value="N-ACETYLTRYPTOPHAN 6-HYDROXYLASE IVOC-RELATED"/>
    <property type="match status" value="1"/>
</dbReference>
<dbReference type="CDD" id="cd11062">
    <property type="entry name" value="CYP58-like"/>
    <property type="match status" value="1"/>
</dbReference>
<comment type="similarity">
    <text evidence="2">Belongs to the cytochrome P450 family.</text>
</comment>
<keyword evidence="7" id="KW-0503">Monooxygenase</keyword>
<comment type="caution">
    <text evidence="9">The sequence shown here is derived from an EMBL/GenBank/DDBJ whole genome shotgun (WGS) entry which is preliminary data.</text>
</comment>
<dbReference type="GO" id="GO:0016705">
    <property type="term" value="F:oxidoreductase activity, acting on paired donors, with incorporation or reduction of molecular oxygen"/>
    <property type="evidence" value="ECO:0007669"/>
    <property type="project" value="InterPro"/>
</dbReference>
<dbReference type="InterPro" id="IPR036396">
    <property type="entry name" value="Cyt_P450_sf"/>
</dbReference>
<keyword evidence="4 8" id="KW-0479">Metal-binding</keyword>
<keyword evidence="6 8" id="KW-0408">Iron</keyword>
<evidence type="ECO:0000256" key="6">
    <source>
        <dbReference type="ARBA" id="ARBA00023004"/>
    </source>
</evidence>
<protein>
    <recommendedName>
        <fullName evidence="11">Cytochrome P450</fullName>
    </recommendedName>
</protein>
<dbReference type="AlphaFoldDB" id="A0AAJ0CAS7"/>
<evidence type="ECO:0008006" key="11">
    <source>
        <dbReference type="Google" id="ProtNLM"/>
    </source>
</evidence>
<evidence type="ECO:0000256" key="2">
    <source>
        <dbReference type="ARBA" id="ARBA00010617"/>
    </source>
</evidence>
<dbReference type="Gene3D" id="1.10.630.10">
    <property type="entry name" value="Cytochrome P450"/>
    <property type="match status" value="1"/>
</dbReference>
<dbReference type="InterPro" id="IPR001128">
    <property type="entry name" value="Cyt_P450"/>
</dbReference>
<evidence type="ECO:0000256" key="8">
    <source>
        <dbReference type="PIRSR" id="PIRSR602401-1"/>
    </source>
</evidence>
<dbReference type="GO" id="GO:0020037">
    <property type="term" value="F:heme binding"/>
    <property type="evidence" value="ECO:0007669"/>
    <property type="project" value="InterPro"/>
</dbReference>
<evidence type="ECO:0000256" key="1">
    <source>
        <dbReference type="ARBA" id="ARBA00001971"/>
    </source>
</evidence>
<dbReference type="PANTHER" id="PTHR24305">
    <property type="entry name" value="CYTOCHROME P450"/>
    <property type="match status" value="1"/>
</dbReference>
<dbReference type="Proteomes" id="UP001251528">
    <property type="component" value="Unassembled WGS sequence"/>
</dbReference>
<gene>
    <name evidence="9" type="ORF">QQS21_012822</name>
</gene>